<feature type="region of interest" description="Disordered" evidence="1">
    <location>
        <begin position="94"/>
        <end position="116"/>
    </location>
</feature>
<keyword evidence="4" id="KW-1185">Reference proteome</keyword>
<keyword evidence="2" id="KW-0472">Membrane</keyword>
<feature type="compositionally biased region" description="Basic and acidic residues" evidence="1">
    <location>
        <begin position="94"/>
        <end position="105"/>
    </location>
</feature>
<feature type="transmembrane region" description="Helical" evidence="2">
    <location>
        <begin position="206"/>
        <end position="228"/>
    </location>
</feature>
<accession>A0A8H6XHI4</accession>
<keyword evidence="2" id="KW-1133">Transmembrane helix</keyword>
<feature type="transmembrane region" description="Helical" evidence="2">
    <location>
        <begin position="183"/>
        <end position="200"/>
    </location>
</feature>
<dbReference type="GO" id="GO:0004143">
    <property type="term" value="F:ATP-dependent diacylglycerol kinase activity"/>
    <property type="evidence" value="ECO:0007669"/>
    <property type="project" value="InterPro"/>
</dbReference>
<comment type="caution">
    <text evidence="3">The sequence shown here is derived from an EMBL/GenBank/DDBJ whole genome shotgun (WGS) entry which is preliminary data.</text>
</comment>
<evidence type="ECO:0000313" key="3">
    <source>
        <dbReference type="EMBL" id="KAF7340784.1"/>
    </source>
</evidence>
<feature type="transmembrane region" description="Helical" evidence="2">
    <location>
        <begin position="235"/>
        <end position="255"/>
    </location>
</feature>
<keyword evidence="2" id="KW-0812">Transmembrane</keyword>
<protein>
    <submittedName>
        <fullName evidence="3">CTP-dependent diacylglycerol kinase 1</fullName>
    </submittedName>
</protein>
<dbReference type="EMBL" id="JACAZH010000029">
    <property type="protein sequence ID" value="KAF7340784.1"/>
    <property type="molecule type" value="Genomic_DNA"/>
</dbReference>
<name>A0A8H6XHI4_9AGAR</name>
<organism evidence="3 4">
    <name type="scientific">Mycena sanguinolenta</name>
    <dbReference type="NCBI Taxonomy" id="230812"/>
    <lineage>
        <taxon>Eukaryota</taxon>
        <taxon>Fungi</taxon>
        <taxon>Dikarya</taxon>
        <taxon>Basidiomycota</taxon>
        <taxon>Agaricomycotina</taxon>
        <taxon>Agaricomycetes</taxon>
        <taxon>Agaricomycetidae</taxon>
        <taxon>Agaricales</taxon>
        <taxon>Marasmiineae</taxon>
        <taxon>Mycenaceae</taxon>
        <taxon>Mycena</taxon>
    </lineage>
</organism>
<feature type="transmembrane region" description="Helical" evidence="2">
    <location>
        <begin position="267"/>
        <end position="289"/>
    </location>
</feature>
<evidence type="ECO:0000313" key="4">
    <source>
        <dbReference type="Proteomes" id="UP000623467"/>
    </source>
</evidence>
<gene>
    <name evidence="3" type="ORF">MSAN_02107300</name>
</gene>
<keyword evidence="3" id="KW-0808">Transferase</keyword>
<evidence type="ECO:0000256" key="1">
    <source>
        <dbReference type="SAM" id="MobiDB-lite"/>
    </source>
</evidence>
<dbReference type="GO" id="GO:0005789">
    <property type="term" value="C:endoplasmic reticulum membrane"/>
    <property type="evidence" value="ECO:0007669"/>
    <property type="project" value="TreeGrafter"/>
</dbReference>
<feature type="compositionally biased region" description="Pro residues" evidence="1">
    <location>
        <begin position="8"/>
        <end position="18"/>
    </location>
</feature>
<dbReference type="AlphaFoldDB" id="A0A8H6XHI4"/>
<proteinExistence type="predicted"/>
<dbReference type="OrthoDB" id="5673at2759"/>
<evidence type="ECO:0000256" key="2">
    <source>
        <dbReference type="SAM" id="Phobius"/>
    </source>
</evidence>
<dbReference type="PANTHER" id="PTHR31303:SF1">
    <property type="entry name" value="CTP-DEPENDENT DIACYLGLYCEROL KINASE 1"/>
    <property type="match status" value="1"/>
</dbReference>
<dbReference type="Proteomes" id="UP000623467">
    <property type="component" value="Unassembled WGS sequence"/>
</dbReference>
<reference evidence="3" key="1">
    <citation type="submission" date="2020-05" db="EMBL/GenBank/DDBJ databases">
        <title>Mycena genomes resolve the evolution of fungal bioluminescence.</title>
        <authorList>
            <person name="Tsai I.J."/>
        </authorList>
    </citation>
    <scope>NUCLEOTIDE SEQUENCE</scope>
    <source>
        <strain evidence="3">160909Yilan</strain>
    </source>
</reference>
<dbReference type="PANTHER" id="PTHR31303">
    <property type="entry name" value="CTP-DEPENDENT DIACYLGLYCEROL KINASE 1"/>
    <property type="match status" value="1"/>
</dbReference>
<dbReference type="GO" id="GO:0006654">
    <property type="term" value="P:phosphatidic acid biosynthetic process"/>
    <property type="evidence" value="ECO:0007669"/>
    <property type="project" value="TreeGrafter"/>
</dbReference>
<sequence length="316" mass="34685">MNASPVLRSPPPRSLPPPTRRRLSASPGPTTTAQVVTRKVIRTLEGLGHADADMELDEELSNGHEGDLDADEVAEVDAVMNGDAGDAGEVARLRERRDGTRRATTEDEAPVAEGKPEEKKKIDWEIPRKVLHSSIGFITLALYLTPSVFPPPRRTYPLGRPRRHRARRLHPPARPRRRTSMNGVLWCILDVSFAFTFYPIDVATVAVLMCVLLFSLLCIFTSSLLLSFSYEWSRVSGVFAAEFAVPSSLFFAVPARASSSSRSPPFSIQNIFVLVAEGHAVCPTVSLLFPSHFCNGRRRGARLGFGAVHCRADGGE</sequence>
<keyword evidence="3" id="KW-0418">Kinase</keyword>
<feature type="region of interest" description="Disordered" evidence="1">
    <location>
        <begin position="1"/>
        <end position="38"/>
    </location>
</feature>
<dbReference type="InterPro" id="IPR037997">
    <property type="entry name" value="Dgk1-like"/>
</dbReference>